<keyword evidence="2" id="KW-1185">Reference proteome</keyword>
<dbReference type="EMBL" id="BEZZ01036161">
    <property type="protein sequence ID" value="GCC40453.1"/>
    <property type="molecule type" value="Genomic_DNA"/>
</dbReference>
<evidence type="ECO:0000313" key="1">
    <source>
        <dbReference type="EMBL" id="GCC40453.1"/>
    </source>
</evidence>
<comment type="caution">
    <text evidence="1">The sequence shown here is derived from an EMBL/GenBank/DDBJ whole genome shotgun (WGS) entry which is preliminary data.</text>
</comment>
<organism evidence="1 2">
    <name type="scientific">Chiloscyllium punctatum</name>
    <name type="common">Brownbanded bambooshark</name>
    <name type="synonym">Hemiscyllium punctatum</name>
    <dbReference type="NCBI Taxonomy" id="137246"/>
    <lineage>
        <taxon>Eukaryota</taxon>
        <taxon>Metazoa</taxon>
        <taxon>Chordata</taxon>
        <taxon>Craniata</taxon>
        <taxon>Vertebrata</taxon>
        <taxon>Chondrichthyes</taxon>
        <taxon>Elasmobranchii</taxon>
        <taxon>Galeomorphii</taxon>
        <taxon>Galeoidea</taxon>
        <taxon>Orectolobiformes</taxon>
        <taxon>Hemiscylliidae</taxon>
        <taxon>Chiloscyllium</taxon>
    </lineage>
</organism>
<accession>A0A401TCR9</accession>
<sequence length="94" mass="10373">MEWGLCLGSCHHLGAGSDGEPCVLLSPASLYSRYEVDDDWCTSVLQSYKTEHGGQFPWTVGEDMTTEGRRQLAIFLVSDWVLELGKLGCCCVQV</sequence>
<dbReference type="Proteomes" id="UP000287033">
    <property type="component" value="Unassembled WGS sequence"/>
</dbReference>
<gene>
    <name evidence="1" type="ORF">chiPu_0024271</name>
</gene>
<evidence type="ECO:0000313" key="2">
    <source>
        <dbReference type="Proteomes" id="UP000287033"/>
    </source>
</evidence>
<reference evidence="1 2" key="1">
    <citation type="journal article" date="2018" name="Nat. Ecol. Evol.">
        <title>Shark genomes provide insights into elasmobranch evolution and the origin of vertebrates.</title>
        <authorList>
            <person name="Hara Y"/>
            <person name="Yamaguchi K"/>
            <person name="Onimaru K"/>
            <person name="Kadota M"/>
            <person name="Koyanagi M"/>
            <person name="Keeley SD"/>
            <person name="Tatsumi K"/>
            <person name="Tanaka K"/>
            <person name="Motone F"/>
            <person name="Kageyama Y"/>
            <person name="Nozu R"/>
            <person name="Adachi N"/>
            <person name="Nishimura O"/>
            <person name="Nakagawa R"/>
            <person name="Tanegashima C"/>
            <person name="Kiyatake I"/>
            <person name="Matsumoto R"/>
            <person name="Murakumo K"/>
            <person name="Nishida K"/>
            <person name="Terakita A"/>
            <person name="Kuratani S"/>
            <person name="Sato K"/>
            <person name="Hyodo S Kuraku.S."/>
        </authorList>
    </citation>
    <scope>NUCLEOTIDE SEQUENCE [LARGE SCALE GENOMIC DNA]</scope>
</reference>
<dbReference type="OrthoDB" id="6412627at2759"/>
<name>A0A401TCR9_CHIPU</name>
<protein>
    <submittedName>
        <fullName evidence="1">Uncharacterized protein</fullName>
    </submittedName>
</protein>
<dbReference type="AlphaFoldDB" id="A0A401TCR9"/>
<proteinExistence type="predicted"/>